<protein>
    <submittedName>
        <fullName evidence="7">NfeD family protein</fullName>
    </submittedName>
</protein>
<evidence type="ECO:0000313" key="8">
    <source>
        <dbReference type="Proteomes" id="UP000308038"/>
    </source>
</evidence>
<dbReference type="RefSeq" id="WP_136451208.1">
    <property type="nucleotide sequence ID" value="NZ_SSTI01000004.1"/>
</dbReference>
<evidence type="ECO:0000256" key="1">
    <source>
        <dbReference type="ARBA" id="ARBA00004141"/>
    </source>
</evidence>
<comment type="subcellular location">
    <subcellularLocation>
        <location evidence="1">Membrane</location>
        <topology evidence="1">Multi-pass membrane protein</topology>
    </subcellularLocation>
</comment>
<comment type="caution">
    <text evidence="7">The sequence shown here is derived from an EMBL/GenBank/DDBJ whole genome shotgun (WGS) entry which is preliminary data.</text>
</comment>
<keyword evidence="8" id="KW-1185">Reference proteome</keyword>
<feature type="transmembrane region" description="Helical" evidence="5">
    <location>
        <begin position="6"/>
        <end position="23"/>
    </location>
</feature>
<dbReference type="InterPro" id="IPR012340">
    <property type="entry name" value="NA-bd_OB-fold"/>
</dbReference>
<dbReference type="PANTHER" id="PTHR33507:SF3">
    <property type="entry name" value="INNER MEMBRANE PROTEIN YBBJ"/>
    <property type="match status" value="1"/>
</dbReference>
<evidence type="ECO:0000256" key="3">
    <source>
        <dbReference type="ARBA" id="ARBA00022989"/>
    </source>
</evidence>
<feature type="domain" description="NfeD-like C-terminal" evidence="6">
    <location>
        <begin position="93"/>
        <end position="147"/>
    </location>
</feature>
<gene>
    <name evidence="7" type="ORF">E5988_06925</name>
</gene>
<dbReference type="Gene3D" id="2.40.50.140">
    <property type="entry name" value="Nucleic acid-binding proteins"/>
    <property type="match status" value="1"/>
</dbReference>
<accession>A0ABY2QIP4</accession>
<evidence type="ECO:0000259" key="6">
    <source>
        <dbReference type="Pfam" id="PF01957"/>
    </source>
</evidence>
<feature type="transmembrane region" description="Helical" evidence="5">
    <location>
        <begin position="30"/>
        <end position="49"/>
    </location>
</feature>
<proteinExistence type="predicted"/>
<evidence type="ECO:0000256" key="4">
    <source>
        <dbReference type="ARBA" id="ARBA00023136"/>
    </source>
</evidence>
<name>A0ABY2QIP4_9SPHN</name>
<sequence length="148" mass="15606">MLDGILSNMALVWLIGAVLLAIAELLVPGIFLIFVAIAAAVLAAVTFAFPDLPIAVQLAVFAAWSVMTVMIGQSWYRDYPVDSSDPHLNDRAARLVGQHVTVTAPIVSGRGRVRIGDGEWPATGPDSPAGATVRIVKFDGVTAVVEKV</sequence>
<dbReference type="InterPro" id="IPR052165">
    <property type="entry name" value="Membrane_assoc_protease"/>
</dbReference>
<evidence type="ECO:0000256" key="5">
    <source>
        <dbReference type="SAM" id="Phobius"/>
    </source>
</evidence>
<keyword evidence="2 5" id="KW-0812">Transmembrane</keyword>
<dbReference type="InterPro" id="IPR002810">
    <property type="entry name" value="NfeD-like_C"/>
</dbReference>
<reference evidence="7 8" key="1">
    <citation type="submission" date="2019-04" db="EMBL/GenBank/DDBJ databases">
        <title>Microbes associate with the intestines of laboratory mice.</title>
        <authorList>
            <person name="Navarre W."/>
            <person name="Wong E."/>
            <person name="Huang K.C."/>
            <person name="Tropini C."/>
            <person name="Ng K."/>
            <person name="Yu B."/>
        </authorList>
    </citation>
    <scope>NUCLEOTIDE SEQUENCE [LARGE SCALE GENOMIC DNA]</scope>
    <source>
        <strain evidence="7 8">NM83_B4-11</strain>
    </source>
</reference>
<dbReference type="Pfam" id="PF01957">
    <property type="entry name" value="NfeD"/>
    <property type="match status" value="1"/>
</dbReference>
<dbReference type="PANTHER" id="PTHR33507">
    <property type="entry name" value="INNER MEMBRANE PROTEIN YBBJ"/>
    <property type="match status" value="1"/>
</dbReference>
<organism evidence="7 8">
    <name type="scientific">Sphingomonas olei</name>
    <dbReference type="NCBI Taxonomy" id="1886787"/>
    <lineage>
        <taxon>Bacteria</taxon>
        <taxon>Pseudomonadati</taxon>
        <taxon>Pseudomonadota</taxon>
        <taxon>Alphaproteobacteria</taxon>
        <taxon>Sphingomonadales</taxon>
        <taxon>Sphingomonadaceae</taxon>
        <taxon>Sphingomonas</taxon>
    </lineage>
</organism>
<evidence type="ECO:0000256" key="2">
    <source>
        <dbReference type="ARBA" id="ARBA00022692"/>
    </source>
</evidence>
<evidence type="ECO:0000313" key="7">
    <source>
        <dbReference type="EMBL" id="THG40551.1"/>
    </source>
</evidence>
<keyword evidence="3 5" id="KW-1133">Transmembrane helix</keyword>
<feature type="transmembrane region" description="Helical" evidence="5">
    <location>
        <begin position="55"/>
        <end position="76"/>
    </location>
</feature>
<keyword evidence="4 5" id="KW-0472">Membrane</keyword>
<dbReference type="EMBL" id="SSTI01000004">
    <property type="protein sequence ID" value="THG40551.1"/>
    <property type="molecule type" value="Genomic_DNA"/>
</dbReference>
<dbReference type="Proteomes" id="UP000308038">
    <property type="component" value="Unassembled WGS sequence"/>
</dbReference>